<evidence type="ECO:0000256" key="1">
    <source>
        <dbReference type="SAM" id="MobiDB-lite"/>
    </source>
</evidence>
<dbReference type="AlphaFoldDB" id="A0A6J7W7G1"/>
<feature type="compositionally biased region" description="Basic residues" evidence="1">
    <location>
        <begin position="96"/>
        <end position="105"/>
    </location>
</feature>
<feature type="compositionally biased region" description="Polar residues" evidence="1">
    <location>
        <begin position="76"/>
        <end position="86"/>
    </location>
</feature>
<feature type="region of interest" description="Disordered" evidence="1">
    <location>
        <begin position="53"/>
        <end position="105"/>
    </location>
</feature>
<proteinExistence type="predicted"/>
<dbReference type="EMBL" id="CAFBRZ010000080">
    <property type="protein sequence ID" value="CAB5159055.1"/>
    <property type="molecule type" value="Genomic_DNA"/>
</dbReference>
<organism evidence="2">
    <name type="scientific">freshwater metagenome</name>
    <dbReference type="NCBI Taxonomy" id="449393"/>
    <lineage>
        <taxon>unclassified sequences</taxon>
        <taxon>metagenomes</taxon>
        <taxon>ecological metagenomes</taxon>
    </lineage>
</organism>
<protein>
    <submittedName>
        <fullName evidence="2">Unannotated protein</fullName>
    </submittedName>
</protein>
<evidence type="ECO:0000313" key="2">
    <source>
        <dbReference type="EMBL" id="CAB5159055.1"/>
    </source>
</evidence>
<accession>A0A6J7W7G1</accession>
<name>A0A6J7W7G1_9ZZZZ</name>
<sequence>MYPIVAALSKMRRKTLRGSAGDGVPSGMVMSQNMRAAPGDSVRHGKIEKVEGSGFANMSDSVTRAKPSIAEPSKPMPSSNAFSSSAGAMATDFKKPKTSVNHKRTKRILRSSMVRRTNSFCLSASSDMPAFSQRQVTAVLTG</sequence>
<gene>
    <name evidence="2" type="ORF">UFOPK4444_01167</name>
</gene>
<reference evidence="2" key="1">
    <citation type="submission" date="2020-05" db="EMBL/GenBank/DDBJ databases">
        <authorList>
            <person name="Chiriac C."/>
            <person name="Salcher M."/>
            <person name="Ghai R."/>
            <person name="Kavagutti S V."/>
        </authorList>
    </citation>
    <scope>NUCLEOTIDE SEQUENCE</scope>
</reference>